<evidence type="ECO:0000313" key="4">
    <source>
        <dbReference type="Proteomes" id="UP000002748"/>
    </source>
</evidence>
<dbReference type="VEuPathDB" id="FungiDB:A1Q1_02323"/>
<dbReference type="KEGG" id="tasa:A1Q1_02323"/>
<dbReference type="Pfam" id="PF10551">
    <property type="entry name" value="MULE"/>
    <property type="match status" value="1"/>
</dbReference>
<feature type="compositionally biased region" description="Polar residues" evidence="1">
    <location>
        <begin position="90"/>
        <end position="102"/>
    </location>
</feature>
<feature type="region of interest" description="Disordered" evidence="1">
    <location>
        <begin position="799"/>
        <end position="890"/>
    </location>
</feature>
<evidence type="ECO:0000256" key="1">
    <source>
        <dbReference type="SAM" id="MobiDB-lite"/>
    </source>
</evidence>
<evidence type="ECO:0000313" key="3">
    <source>
        <dbReference type="EMBL" id="EJT48596.1"/>
    </source>
</evidence>
<feature type="compositionally biased region" description="Basic and acidic residues" evidence="1">
    <location>
        <begin position="856"/>
        <end position="866"/>
    </location>
</feature>
<feature type="region of interest" description="Disordered" evidence="1">
    <location>
        <begin position="54"/>
        <end position="102"/>
    </location>
</feature>
<dbReference type="AlphaFoldDB" id="J5T134"/>
<dbReference type="EMBL" id="ALBS01000196">
    <property type="protein sequence ID" value="EJT48596.1"/>
    <property type="molecule type" value="Genomic_DNA"/>
</dbReference>
<organism evidence="3 4">
    <name type="scientific">Trichosporon asahii var. asahii (strain ATCC 90039 / CBS 2479 / JCM 2466 / KCTC 7840 / NBRC 103889/ NCYC 2677 / UAMH 7654)</name>
    <name type="common">Yeast</name>
    <dbReference type="NCBI Taxonomy" id="1186058"/>
    <lineage>
        <taxon>Eukaryota</taxon>
        <taxon>Fungi</taxon>
        <taxon>Dikarya</taxon>
        <taxon>Basidiomycota</taxon>
        <taxon>Agaricomycotina</taxon>
        <taxon>Tremellomycetes</taxon>
        <taxon>Trichosporonales</taxon>
        <taxon>Trichosporonaceae</taxon>
        <taxon>Trichosporon</taxon>
    </lineage>
</organism>
<feature type="region of interest" description="Disordered" evidence="1">
    <location>
        <begin position="1"/>
        <end position="20"/>
    </location>
</feature>
<dbReference type="InterPro" id="IPR018289">
    <property type="entry name" value="MULE_transposase_dom"/>
</dbReference>
<feature type="compositionally biased region" description="Acidic residues" evidence="1">
    <location>
        <begin position="508"/>
        <end position="521"/>
    </location>
</feature>
<feature type="region of interest" description="Disordered" evidence="1">
    <location>
        <begin position="1083"/>
        <end position="1117"/>
    </location>
</feature>
<gene>
    <name evidence="3" type="ORF">A1Q1_02323</name>
</gene>
<dbReference type="PANTHER" id="PTHR47718">
    <property type="entry name" value="OS01G0519700 PROTEIN"/>
    <property type="match status" value="1"/>
</dbReference>
<dbReference type="HOGENOM" id="CLU_280925_0_0_1"/>
<name>J5T134_TRIAS</name>
<feature type="compositionally biased region" description="Acidic residues" evidence="1">
    <location>
        <begin position="879"/>
        <end position="890"/>
    </location>
</feature>
<feature type="region of interest" description="Disordered" evidence="1">
    <location>
        <begin position="942"/>
        <end position="978"/>
    </location>
</feature>
<feature type="region of interest" description="Disordered" evidence="1">
    <location>
        <begin position="474"/>
        <end position="531"/>
    </location>
</feature>
<sequence>MSGNLVYPPPGFEHLGPTPRNTDEHEIVCLFDPEADFEASMVSVEEEIAQDIARAQQRSAEPPLLPLETSPTIRTAEPDGAPPTADAEPSTATGVSQQPAQIQRSEFVPNIDMLHAQHTRRLEHLPMPYFSASTLAEVEEQMFDWALEEGFMLKRRTSQRRSASEGRLERHYLIYQCIRGSQYRDAVDPETRQREARTGLTGCPYAVKVHLVYFEDSTRYRVVGHTLDPESHKHNHPILEPGDSYLMRPVSEEVARSIKALSRADMAPAHIMRHLRLQFPSETHDILLQDIRRYRRRARAEQLCGAGSAEYLRRVLEERAEQDGILYRLDQCSDDDTLFGAIWLDRPARALVHRFPTVLAVDVTYNGDRHAHKILHVSGVTCNNRSFTVALAAMPDENEETVTHYLRLLLELVGEIRPAVVVTDRSMAIRNAVAAVWPPPATKNIYCIWHILQNLKTGIAEAISVYRRAAPATSEGVSDQPEVAVAAADTSSETEDPAELDRLPADVSDGETEAESEDEGGENGSERPPNLRSLWISVDGEVMTKSDWTNLSKEVRKSYLQLVVQAQTEIELANGLETWAAWWRHPVYRGVLDAVVELGLRTTSRLEALHASLRSYVGDRSRRRRLGVHELVIFSLDKFHAQWAELRTKMDYEISHRPSENAHTLFHAVRTVVAEYAINKLKNQVGIARNIVKRAHGERRHPDGRPIPETRPCTGQFRTSMGLPCAHTIAEVMDTANGGSGVLEASHFSPHWWLSSTTWMQSILEAVDLAVANANGLDQVETIDVRGARRLRDPVTAVARREAGEAVSASQRSRRASQRSGPATSSGRLLTQAEIADGGPEEPETPLCRTCRRRHQPENPCRETLDARAAVQRSQERAEDPEDLDDDPYDYDSDYDDVHPRYLVLAPRDADGCPFCSKKHTRRWCKRLYSWRKWYNDRERGRAPTPAAEFVSASEGGNGDSPGSPAEQGAESDGGGSLVSERMDMAYREVEGAQSVPSSPNRELADPLDRLMPSPTPFEDDLNLDNIVGWTQALRHECLGSIHHEWQELQPLQVLMTPSDPPETQETVIPETQLEVPNAEVAPATSDMAATPESATDSEGAVIYEGQNTPKRQRCSP</sequence>
<reference evidence="3 4" key="1">
    <citation type="journal article" date="2012" name="Eukaryot. Cell">
        <title>Draft genome sequence of CBS 2479, the standard type strain of Trichosporon asahii.</title>
        <authorList>
            <person name="Yang R.Y."/>
            <person name="Li H.T."/>
            <person name="Zhu H."/>
            <person name="Zhou G.P."/>
            <person name="Wang M."/>
            <person name="Wang L."/>
        </authorList>
    </citation>
    <scope>NUCLEOTIDE SEQUENCE [LARGE SCALE GENOMIC DNA]</scope>
    <source>
        <strain evidence="4">ATCC 90039 / CBS 2479 / JCM 2466 / KCTC 7840 / NCYC 2677 / UAMH 7654</strain>
    </source>
</reference>
<comment type="caution">
    <text evidence="3">The sequence shown here is derived from an EMBL/GenBank/DDBJ whole genome shotgun (WGS) entry which is preliminary data.</text>
</comment>
<dbReference type="GeneID" id="25985837"/>
<dbReference type="PANTHER" id="PTHR47718:SF3">
    <property type="entry name" value="PROTEIN FAR1-RELATED SEQUENCE 5-LIKE"/>
    <property type="match status" value="1"/>
</dbReference>
<dbReference type="OrthoDB" id="3356549at2759"/>
<dbReference type="RefSeq" id="XP_014180743.1">
    <property type="nucleotide sequence ID" value="XM_014325268.1"/>
</dbReference>
<evidence type="ECO:0000259" key="2">
    <source>
        <dbReference type="Pfam" id="PF10551"/>
    </source>
</evidence>
<accession>J5T134</accession>
<dbReference type="Proteomes" id="UP000002748">
    <property type="component" value="Unassembled WGS sequence"/>
</dbReference>
<protein>
    <recommendedName>
        <fullName evidence="2">MULE transposase domain-containing protein</fullName>
    </recommendedName>
</protein>
<proteinExistence type="predicted"/>
<feature type="domain" description="MULE transposase" evidence="2">
    <location>
        <begin position="358"/>
        <end position="454"/>
    </location>
</feature>